<organism evidence="1 2">
    <name type="scientific">Bacteroides eggerthii</name>
    <dbReference type="NCBI Taxonomy" id="28111"/>
    <lineage>
        <taxon>Bacteria</taxon>
        <taxon>Pseudomonadati</taxon>
        <taxon>Bacteroidota</taxon>
        <taxon>Bacteroidia</taxon>
        <taxon>Bacteroidales</taxon>
        <taxon>Bacteroidaceae</taxon>
        <taxon>Bacteroides</taxon>
    </lineage>
</organism>
<evidence type="ECO:0000313" key="2">
    <source>
        <dbReference type="Proteomes" id="UP000254424"/>
    </source>
</evidence>
<protein>
    <submittedName>
        <fullName evidence="1">Uncharacterized protein</fullName>
    </submittedName>
</protein>
<gene>
    <name evidence="1" type="ORF">NCTC11155_00530</name>
</gene>
<dbReference type="Proteomes" id="UP000254424">
    <property type="component" value="Unassembled WGS sequence"/>
</dbReference>
<accession>A0A380YKW2</accession>
<sequence>MQEFIIIIMQTDDSNRIYDSTILGTQFSPIGNIVQSYWEHGSIVLGK</sequence>
<name>A0A380YKW2_9BACE</name>
<reference evidence="1 2" key="1">
    <citation type="submission" date="2018-06" db="EMBL/GenBank/DDBJ databases">
        <authorList>
            <consortium name="Pathogen Informatics"/>
            <person name="Doyle S."/>
        </authorList>
    </citation>
    <scope>NUCLEOTIDE SEQUENCE [LARGE SCALE GENOMIC DNA]</scope>
    <source>
        <strain evidence="1 2">NCTC11155</strain>
    </source>
</reference>
<evidence type="ECO:0000313" key="1">
    <source>
        <dbReference type="EMBL" id="SUV28580.1"/>
    </source>
</evidence>
<dbReference type="EMBL" id="UFSX01000001">
    <property type="protein sequence ID" value="SUV28580.1"/>
    <property type="molecule type" value="Genomic_DNA"/>
</dbReference>
<proteinExistence type="predicted"/>
<dbReference type="AlphaFoldDB" id="A0A380YKW2"/>